<keyword evidence="3" id="KW-0812">Transmembrane</keyword>
<accession>A0A3Q8X559</accession>
<comment type="similarity">
    <text evidence="1">Belongs to the zinc-associated anti-sigma factor (ZAS) superfamily. Anti-sigma-W factor family.</text>
</comment>
<evidence type="ECO:0000256" key="1">
    <source>
        <dbReference type="ARBA" id="ARBA00024353"/>
    </source>
</evidence>
<keyword evidence="3" id="KW-0472">Membrane</keyword>
<organism evidence="5 6">
    <name type="scientific">Paenibacillus albus</name>
    <dbReference type="NCBI Taxonomy" id="2495582"/>
    <lineage>
        <taxon>Bacteria</taxon>
        <taxon>Bacillati</taxon>
        <taxon>Bacillota</taxon>
        <taxon>Bacilli</taxon>
        <taxon>Bacillales</taxon>
        <taxon>Paenibacillaceae</taxon>
        <taxon>Paenibacillus</taxon>
    </lineage>
</organism>
<keyword evidence="6" id="KW-1185">Reference proteome</keyword>
<name>A0A3Q8X559_9BACL</name>
<feature type="domain" description="Putative zinc-finger" evidence="4">
    <location>
        <begin position="15"/>
        <end position="44"/>
    </location>
</feature>
<evidence type="ECO:0000259" key="4">
    <source>
        <dbReference type="Pfam" id="PF13490"/>
    </source>
</evidence>
<evidence type="ECO:0000256" key="3">
    <source>
        <dbReference type="SAM" id="Phobius"/>
    </source>
</evidence>
<dbReference type="InterPro" id="IPR041916">
    <property type="entry name" value="Anti_sigma_zinc_sf"/>
</dbReference>
<dbReference type="Proteomes" id="UP000272528">
    <property type="component" value="Chromosome"/>
</dbReference>
<protein>
    <recommendedName>
        <fullName evidence="2">Anti-sigma-W factor RsiW</fullName>
    </recommendedName>
</protein>
<reference evidence="6" key="1">
    <citation type="submission" date="2018-12" db="EMBL/GenBank/DDBJ databases">
        <title>Genome sequence of Peanibacillus sp.</title>
        <authorList>
            <person name="Subramani G."/>
            <person name="Srinivasan S."/>
            <person name="Kim M.K."/>
        </authorList>
    </citation>
    <scope>NUCLEOTIDE SEQUENCE [LARGE SCALE GENOMIC DNA]</scope>
    <source>
        <strain evidence="6">18JY67-1</strain>
    </source>
</reference>
<dbReference type="Pfam" id="PF13490">
    <property type="entry name" value="zf-HC2"/>
    <property type="match status" value="1"/>
</dbReference>
<dbReference type="AlphaFoldDB" id="A0A3Q8X559"/>
<dbReference type="Gene3D" id="1.10.10.1320">
    <property type="entry name" value="Anti-sigma factor, zinc-finger domain"/>
    <property type="match status" value="1"/>
</dbReference>
<sequence>MNYGGRTSMSNHPEEQLSAYLDDELGDEDRQLVEKHLESCETCRAIMEDLFTMKQQFGEVFALVDAPENLENRVLHALRQEQSQKKHLRDWAAAIVIGLIPLIVLYFIAGPVALKLIHGCYKLMVTLLYAASHFILSVPTLSVTTILLAVIILATSSYSLKRLLQTNAG</sequence>
<gene>
    <name evidence="5" type="ORF">EJC50_14780</name>
</gene>
<dbReference type="InterPro" id="IPR027383">
    <property type="entry name" value="Znf_put"/>
</dbReference>
<evidence type="ECO:0000313" key="5">
    <source>
        <dbReference type="EMBL" id="AZN40784.1"/>
    </source>
</evidence>
<dbReference type="KEGG" id="palb:EJC50_14780"/>
<keyword evidence="3" id="KW-1133">Transmembrane helix</keyword>
<dbReference type="EMBL" id="CP034437">
    <property type="protein sequence ID" value="AZN40784.1"/>
    <property type="molecule type" value="Genomic_DNA"/>
</dbReference>
<proteinExistence type="inferred from homology"/>
<evidence type="ECO:0000313" key="6">
    <source>
        <dbReference type="Proteomes" id="UP000272528"/>
    </source>
</evidence>
<evidence type="ECO:0000256" key="2">
    <source>
        <dbReference type="ARBA" id="ARBA00024438"/>
    </source>
</evidence>
<dbReference type="OrthoDB" id="64646at2"/>
<feature type="transmembrane region" description="Helical" evidence="3">
    <location>
        <begin position="134"/>
        <end position="154"/>
    </location>
</feature>
<feature type="transmembrane region" description="Helical" evidence="3">
    <location>
        <begin position="91"/>
        <end position="114"/>
    </location>
</feature>